<proteinExistence type="predicted"/>
<gene>
    <name evidence="1" type="ORF">NYO99_12315</name>
</gene>
<sequence length="315" mass="33008">MSSRQPLAPLRPALNRLLGTLEARPLDGRLMSTLSMLTDFDINSAALTAEHEQQIADIAQFMLERPEAGIVSIVGRASQTGPEATNRALAQARAEQVATALAAHGLPPSRIGATLSNGSRLPLIHIPGREAGLNRSVELTLEWRARMASPAPAANAATSTDWVLDLSLSMTLTSGLIKLPLAGQVQLGELQRLDASGRVLETRSAHLFMGGLDWGMSFKKIEALPIFASFSTGAGLGGEIYMPDPPGAVDAEWFDGRCVMLIGVSAGVGVGVEGTVLLFPSVGEWPGTFYAQVTTGFQAGASLLTGLVGVLTLAD</sequence>
<name>A0ACC6CBP2_9BURK</name>
<comment type="caution">
    <text evidence="1">The sequence shown here is derived from an EMBL/GenBank/DDBJ whole genome shotgun (WGS) entry which is preliminary data.</text>
</comment>
<evidence type="ECO:0000313" key="2">
    <source>
        <dbReference type="Proteomes" id="UP001076464"/>
    </source>
</evidence>
<protein>
    <submittedName>
        <fullName evidence="1">OmpA family protein</fullName>
    </submittedName>
</protein>
<dbReference type="EMBL" id="JAPPUY010000003">
    <property type="protein sequence ID" value="MCY4745759.1"/>
    <property type="molecule type" value="Genomic_DNA"/>
</dbReference>
<reference evidence="1" key="1">
    <citation type="submission" date="2022-08" db="EMBL/GenBank/DDBJ databases">
        <title>Genome sequencing of Pelomonas sp. UHG3.</title>
        <authorList>
            <person name="So Y."/>
        </authorList>
    </citation>
    <scope>NUCLEOTIDE SEQUENCE</scope>
    <source>
        <strain evidence="1">UHG3</strain>
    </source>
</reference>
<accession>A0ACC6CBP2</accession>
<keyword evidence="2" id="KW-1185">Reference proteome</keyword>
<organism evidence="1 2">
    <name type="scientific">Roseateles hydrophilus</name>
    <dbReference type="NCBI Taxonomy" id="2975054"/>
    <lineage>
        <taxon>Bacteria</taxon>
        <taxon>Pseudomonadati</taxon>
        <taxon>Pseudomonadota</taxon>
        <taxon>Betaproteobacteria</taxon>
        <taxon>Burkholderiales</taxon>
        <taxon>Sphaerotilaceae</taxon>
        <taxon>Roseateles</taxon>
    </lineage>
</organism>
<evidence type="ECO:0000313" key="1">
    <source>
        <dbReference type="EMBL" id="MCY4745759.1"/>
    </source>
</evidence>
<dbReference type="Proteomes" id="UP001076464">
    <property type="component" value="Unassembled WGS sequence"/>
</dbReference>